<comment type="caution">
    <text evidence="1">The sequence shown here is derived from an EMBL/GenBank/DDBJ whole genome shotgun (WGS) entry which is preliminary data.</text>
</comment>
<protein>
    <submittedName>
        <fullName evidence="1">Class I SAM-dependent methyltransferase</fullName>
    </submittedName>
</protein>
<dbReference type="EMBL" id="VOSM01000006">
    <property type="protein sequence ID" value="TXD36229.1"/>
    <property type="molecule type" value="Genomic_DNA"/>
</dbReference>
<gene>
    <name evidence="1" type="ORF">FRC98_13990</name>
</gene>
<proteinExistence type="predicted"/>
<keyword evidence="2" id="KW-1185">Reference proteome</keyword>
<keyword evidence="1" id="KW-0808">Transferase</keyword>
<dbReference type="InterPro" id="IPR029063">
    <property type="entry name" value="SAM-dependent_MTases_sf"/>
</dbReference>
<dbReference type="SUPFAM" id="SSF53335">
    <property type="entry name" value="S-adenosyl-L-methionine-dependent methyltransferases"/>
    <property type="match status" value="1"/>
</dbReference>
<dbReference type="AlphaFoldDB" id="A0A5C6XFS3"/>
<accession>A0A5C6XFS3</accession>
<dbReference type="Pfam" id="PF13489">
    <property type="entry name" value="Methyltransf_23"/>
    <property type="match status" value="1"/>
</dbReference>
<organism evidence="1 2">
    <name type="scientific">Lujinxingia vulgaris</name>
    <dbReference type="NCBI Taxonomy" id="2600176"/>
    <lineage>
        <taxon>Bacteria</taxon>
        <taxon>Deltaproteobacteria</taxon>
        <taxon>Bradymonadales</taxon>
        <taxon>Lujinxingiaceae</taxon>
        <taxon>Lujinxingia</taxon>
    </lineage>
</organism>
<dbReference type="Gene3D" id="3.40.50.150">
    <property type="entry name" value="Vaccinia Virus protein VP39"/>
    <property type="match status" value="1"/>
</dbReference>
<dbReference type="PANTHER" id="PTHR43861">
    <property type="entry name" value="TRANS-ACONITATE 2-METHYLTRANSFERASE-RELATED"/>
    <property type="match status" value="1"/>
</dbReference>
<dbReference type="CDD" id="cd02440">
    <property type="entry name" value="AdoMet_MTases"/>
    <property type="match status" value="1"/>
</dbReference>
<dbReference type="GO" id="GO:0032259">
    <property type="term" value="P:methylation"/>
    <property type="evidence" value="ECO:0007669"/>
    <property type="project" value="UniProtKB-KW"/>
</dbReference>
<evidence type="ECO:0000313" key="2">
    <source>
        <dbReference type="Proteomes" id="UP000321412"/>
    </source>
</evidence>
<evidence type="ECO:0000313" key="1">
    <source>
        <dbReference type="EMBL" id="TXD36229.1"/>
    </source>
</evidence>
<dbReference type="OrthoDB" id="9781225at2"/>
<name>A0A5C6XFS3_9DELT</name>
<reference evidence="1 2" key="1">
    <citation type="submission" date="2019-08" db="EMBL/GenBank/DDBJ databases">
        <title>Bradymonadales sp. TMQ4.</title>
        <authorList>
            <person name="Liang Q."/>
        </authorList>
    </citation>
    <scope>NUCLEOTIDE SEQUENCE [LARGE SCALE GENOMIC DNA]</scope>
    <source>
        <strain evidence="1 2">TMQ4</strain>
    </source>
</reference>
<keyword evidence="1" id="KW-0489">Methyltransferase</keyword>
<dbReference type="PANTHER" id="PTHR43861:SF1">
    <property type="entry name" value="TRANS-ACONITATE 2-METHYLTRANSFERASE"/>
    <property type="match status" value="1"/>
</dbReference>
<dbReference type="GO" id="GO:0008168">
    <property type="term" value="F:methyltransferase activity"/>
    <property type="evidence" value="ECO:0007669"/>
    <property type="project" value="UniProtKB-KW"/>
</dbReference>
<sequence>MSSAESERFWDRRARKYAKGTIGDVEGYERTLERTREHLRPGGSVLELGCGSGSTALLLAEHAGRYLATDISAEMIAIANEKLAETPVSGLAFQKATAESLAGEEARFDVVLGFNYLHLAGDLGETLAHVRELLVPGGLFISKTPCVLDMNPLVRLAVRVMQALGKAPGVSRVSERGLKQAMGEAGFEVVVCERHASKGRDDRPFIVAKRV</sequence>
<dbReference type="Proteomes" id="UP000321412">
    <property type="component" value="Unassembled WGS sequence"/>
</dbReference>
<dbReference type="RefSeq" id="WP_146982059.1">
    <property type="nucleotide sequence ID" value="NZ_VOSM01000006.1"/>
</dbReference>